<gene>
    <name evidence="2" type="ORF">PPAR1163_LOCUS6700</name>
</gene>
<accession>A0A7S1XNN0</accession>
<dbReference type="AlphaFoldDB" id="A0A7S1XNN0"/>
<feature type="region of interest" description="Disordered" evidence="1">
    <location>
        <begin position="104"/>
        <end position="196"/>
    </location>
</feature>
<evidence type="ECO:0000256" key="1">
    <source>
        <dbReference type="SAM" id="MobiDB-lite"/>
    </source>
</evidence>
<sequence>MRIDAKDGVDGVSAFEEMVRLMPDVALLALDRCQCVARKEVWGFDGAVFNEEEMEEHEDVLGVGIEDNMNDGNGVAAWQRGLQGNDNLPPPLERVVTEMERRGFWPSLDPNPNPNPNHNLKAEESKVAQDPKPKELLQGVRRYLTGEWSESTLGAGSAKAASAPSVGVDMEAALHRRQQQLRDREASARHRAAAAP</sequence>
<reference evidence="2" key="1">
    <citation type="submission" date="2021-01" db="EMBL/GenBank/DDBJ databases">
        <authorList>
            <person name="Corre E."/>
            <person name="Pelletier E."/>
            <person name="Niang G."/>
            <person name="Scheremetjew M."/>
            <person name="Finn R."/>
            <person name="Kale V."/>
            <person name="Holt S."/>
            <person name="Cochrane G."/>
            <person name="Meng A."/>
            <person name="Brown T."/>
            <person name="Cohen L."/>
        </authorList>
    </citation>
    <scope>NUCLEOTIDE SEQUENCE</scope>
    <source>
        <strain evidence="2">CCMP2877</strain>
    </source>
</reference>
<feature type="compositionally biased region" description="Basic and acidic residues" evidence="1">
    <location>
        <begin position="120"/>
        <end position="135"/>
    </location>
</feature>
<evidence type="ECO:0000313" key="2">
    <source>
        <dbReference type="EMBL" id="CAD9248341.1"/>
    </source>
</evidence>
<dbReference type="EMBL" id="HBGJ01010771">
    <property type="protein sequence ID" value="CAD9248341.1"/>
    <property type="molecule type" value="Transcribed_RNA"/>
</dbReference>
<proteinExistence type="predicted"/>
<name>A0A7S1XNN0_9STRA</name>
<feature type="compositionally biased region" description="Low complexity" evidence="1">
    <location>
        <begin position="154"/>
        <end position="167"/>
    </location>
</feature>
<protein>
    <submittedName>
        <fullName evidence="2">Uncharacterized protein</fullName>
    </submittedName>
</protein>
<organism evidence="2">
    <name type="scientific">Phaeomonas parva</name>
    <dbReference type="NCBI Taxonomy" id="124430"/>
    <lineage>
        <taxon>Eukaryota</taxon>
        <taxon>Sar</taxon>
        <taxon>Stramenopiles</taxon>
        <taxon>Ochrophyta</taxon>
        <taxon>Pinguiophyceae</taxon>
        <taxon>Pinguiochrysidales</taxon>
        <taxon>Pinguiochrysidaceae</taxon>
        <taxon>Phaeomonas</taxon>
    </lineage>
</organism>